<feature type="compositionally biased region" description="Polar residues" evidence="1">
    <location>
        <begin position="149"/>
        <end position="164"/>
    </location>
</feature>
<reference evidence="2 3" key="1">
    <citation type="journal article" date="2018" name="Nat. Ecol. Evol.">
        <title>Pezizomycetes genomes reveal the molecular basis of ectomycorrhizal truffle lifestyle.</title>
        <authorList>
            <person name="Murat C."/>
            <person name="Payen T."/>
            <person name="Noel B."/>
            <person name="Kuo A."/>
            <person name="Morin E."/>
            <person name="Chen J."/>
            <person name="Kohler A."/>
            <person name="Krizsan K."/>
            <person name="Balestrini R."/>
            <person name="Da Silva C."/>
            <person name="Montanini B."/>
            <person name="Hainaut M."/>
            <person name="Levati E."/>
            <person name="Barry K.W."/>
            <person name="Belfiori B."/>
            <person name="Cichocki N."/>
            <person name="Clum A."/>
            <person name="Dockter R.B."/>
            <person name="Fauchery L."/>
            <person name="Guy J."/>
            <person name="Iotti M."/>
            <person name="Le Tacon F."/>
            <person name="Lindquist E.A."/>
            <person name="Lipzen A."/>
            <person name="Malagnac F."/>
            <person name="Mello A."/>
            <person name="Molinier V."/>
            <person name="Miyauchi S."/>
            <person name="Poulain J."/>
            <person name="Riccioni C."/>
            <person name="Rubini A."/>
            <person name="Sitrit Y."/>
            <person name="Splivallo R."/>
            <person name="Traeger S."/>
            <person name="Wang M."/>
            <person name="Zifcakova L."/>
            <person name="Wipf D."/>
            <person name="Zambonelli A."/>
            <person name="Paolocci F."/>
            <person name="Nowrousian M."/>
            <person name="Ottonello S."/>
            <person name="Baldrian P."/>
            <person name="Spatafora J.W."/>
            <person name="Henrissat B."/>
            <person name="Nagy L.G."/>
            <person name="Aury J.M."/>
            <person name="Wincker P."/>
            <person name="Grigoriev I.V."/>
            <person name="Bonfante P."/>
            <person name="Martin F.M."/>
        </authorList>
    </citation>
    <scope>NUCLEOTIDE SEQUENCE [LARGE SCALE GENOMIC DNA]</scope>
    <source>
        <strain evidence="2 3">CCBAS932</strain>
    </source>
</reference>
<accession>A0A3N4KJE7</accession>
<feature type="compositionally biased region" description="Basic residues" evidence="1">
    <location>
        <begin position="218"/>
        <end position="227"/>
    </location>
</feature>
<keyword evidence="3" id="KW-1185">Reference proteome</keyword>
<gene>
    <name evidence="2" type="ORF">P167DRAFT_566410</name>
</gene>
<evidence type="ECO:0000313" key="2">
    <source>
        <dbReference type="EMBL" id="RPB10694.1"/>
    </source>
</evidence>
<dbReference type="Proteomes" id="UP000277580">
    <property type="component" value="Unassembled WGS sequence"/>
</dbReference>
<evidence type="ECO:0000256" key="1">
    <source>
        <dbReference type="SAM" id="MobiDB-lite"/>
    </source>
</evidence>
<sequence>MPPLVTPPGSFFSSPPRDPPSRSMNADANHIKQARQATTPSLPSRSASARGINAPQHSDPPPVPPQHIKTTKLTDASVITIVTDGHVFDIPADIVERYRWVREQTIASYRAVTSGSATPRDLAFIFGDPSIPHLGAPPGVRDGGVEAGESSQNKGVKQTQTVHPQNRGDIAEDRGGSSVGRMRVADETSSAPPAPAKRGREVVEISDEEDEGEDPIRRSSRRIKHLPTAHSPLPNPPRVRHQPSTSINPPQPQPASRPPGFVRFDRRQYPMPNFVGHFTDYADAEASTGMARVWIMGKYIDGALSLGGKYAEAVAMGRV</sequence>
<proteinExistence type="predicted"/>
<feature type="region of interest" description="Disordered" evidence="1">
    <location>
        <begin position="133"/>
        <end position="259"/>
    </location>
</feature>
<name>A0A3N4KJE7_9PEZI</name>
<evidence type="ECO:0000313" key="3">
    <source>
        <dbReference type="Proteomes" id="UP000277580"/>
    </source>
</evidence>
<protein>
    <submittedName>
        <fullName evidence="2">Uncharacterized protein</fullName>
    </submittedName>
</protein>
<feature type="compositionally biased region" description="Acidic residues" evidence="1">
    <location>
        <begin position="204"/>
        <end position="213"/>
    </location>
</feature>
<dbReference type="AlphaFoldDB" id="A0A3N4KJE7"/>
<feature type="region of interest" description="Disordered" evidence="1">
    <location>
        <begin position="1"/>
        <end position="68"/>
    </location>
</feature>
<feature type="compositionally biased region" description="Polar residues" evidence="1">
    <location>
        <begin position="35"/>
        <end position="47"/>
    </location>
</feature>
<dbReference type="OrthoDB" id="10573888at2759"/>
<organism evidence="2 3">
    <name type="scientific">Morchella conica CCBAS932</name>
    <dbReference type="NCBI Taxonomy" id="1392247"/>
    <lineage>
        <taxon>Eukaryota</taxon>
        <taxon>Fungi</taxon>
        <taxon>Dikarya</taxon>
        <taxon>Ascomycota</taxon>
        <taxon>Pezizomycotina</taxon>
        <taxon>Pezizomycetes</taxon>
        <taxon>Pezizales</taxon>
        <taxon>Morchellaceae</taxon>
        <taxon>Morchella</taxon>
    </lineage>
</organism>
<dbReference type="InParanoid" id="A0A3N4KJE7"/>
<dbReference type="EMBL" id="ML119141">
    <property type="protein sequence ID" value="RPB10694.1"/>
    <property type="molecule type" value="Genomic_DNA"/>
</dbReference>